<protein>
    <submittedName>
        <fullName evidence="1">Gp54</fullName>
    </submittedName>
</protein>
<dbReference type="RefSeq" id="YP_009015365.1">
    <property type="nucleotide sequence ID" value="NC_023719.1"/>
</dbReference>
<gene>
    <name evidence="1" type="primary">54</name>
    <name evidence="1" type="ORF">G_54</name>
</gene>
<dbReference type="EMBL" id="JN638751">
    <property type="protein sequence ID" value="AEO93325.1"/>
    <property type="molecule type" value="Genomic_DNA"/>
</dbReference>
<evidence type="ECO:0000313" key="1">
    <source>
        <dbReference type="EMBL" id="AEO93325.1"/>
    </source>
</evidence>
<reference evidence="1 2" key="1">
    <citation type="submission" date="2011-09" db="EMBL/GenBank/DDBJ databases">
        <authorList>
            <person name="Pope W.H."/>
            <person name="Pedulla M.L."/>
            <person name="Ford M.E."/>
            <person name="Peebles C.L."/>
            <person name="Hatfull G.H."/>
            <person name="Hendrix R.W."/>
        </authorList>
    </citation>
    <scope>NUCLEOTIDE SEQUENCE [LARGE SCALE GENOMIC DNA]</scope>
    <source>
        <strain evidence="1">G</strain>
    </source>
</reference>
<sequence>MMNSNFFDEVHDFQRFVRQNVKLLGNYLIISEQLYMRNDETGILDMLAVDNDSKVLTIIEIKNDITTDKNVWQPIRYYDLAKRGEDDLRELLVKASSKFDYDIQEIDLTPKLLLVVPKCNSQLLRTLSYFGDIDSEVIELTRDVKKYGVEIKKESYKPRSIFHKDDLVNVQKKISQEWSFDEYLKHGINSDKVNLAKRISTQIQYLFNEKDIKFDIFFSETKITITKDKKVWLHLFIKNRILDNKLTISFKTHKDCVINKNDFIYNSSIESFTIQKSSIKLTLIEALSLNVFERYL</sequence>
<name>G3MBC4_9CAUD</name>
<dbReference type="KEGG" id="vg:18563273"/>
<organism evidence="1 2">
    <name type="scientific">Bacillus phage G</name>
    <dbReference type="NCBI Taxonomy" id="2884420"/>
    <lineage>
        <taxon>Viruses</taxon>
        <taxon>Duplodnaviria</taxon>
        <taxon>Heunggongvirae</taxon>
        <taxon>Uroviricota</taxon>
        <taxon>Caudoviricetes</taxon>
        <taxon>Donellivirus</taxon>
        <taxon>Donellivirus gee</taxon>
    </lineage>
</organism>
<dbReference type="Proteomes" id="UP000009273">
    <property type="component" value="Segment"/>
</dbReference>
<dbReference type="InterPro" id="IPR011856">
    <property type="entry name" value="tRNA_endonuc-like_dom_sf"/>
</dbReference>
<dbReference type="GO" id="GO:0003676">
    <property type="term" value="F:nucleic acid binding"/>
    <property type="evidence" value="ECO:0007669"/>
    <property type="project" value="InterPro"/>
</dbReference>
<dbReference type="Gene3D" id="3.40.1350.10">
    <property type="match status" value="1"/>
</dbReference>
<proteinExistence type="predicted"/>
<evidence type="ECO:0000313" key="2">
    <source>
        <dbReference type="Proteomes" id="UP000009273"/>
    </source>
</evidence>
<keyword evidence="2" id="KW-1185">Reference proteome</keyword>
<dbReference type="GeneID" id="18563273"/>
<accession>G3MBC4</accession>